<keyword evidence="1" id="KW-0732">Signal</keyword>
<dbReference type="EMBL" id="CP163435">
    <property type="protein sequence ID" value="XDQ25174.1"/>
    <property type="molecule type" value="Genomic_DNA"/>
</dbReference>
<protein>
    <submittedName>
        <fullName evidence="2">Uncharacterized protein</fullName>
    </submittedName>
</protein>
<feature type="chain" id="PRO_5044200409" evidence="1">
    <location>
        <begin position="41"/>
        <end position="168"/>
    </location>
</feature>
<accession>A0AB39P7R6</accession>
<proteinExistence type="predicted"/>
<dbReference type="PROSITE" id="PS51318">
    <property type="entry name" value="TAT"/>
    <property type="match status" value="1"/>
</dbReference>
<feature type="signal peptide" evidence="1">
    <location>
        <begin position="1"/>
        <end position="40"/>
    </location>
</feature>
<organism evidence="2">
    <name type="scientific">Streptomyces sp. R21</name>
    <dbReference type="NCBI Taxonomy" id="3238627"/>
    <lineage>
        <taxon>Bacteria</taxon>
        <taxon>Bacillati</taxon>
        <taxon>Actinomycetota</taxon>
        <taxon>Actinomycetes</taxon>
        <taxon>Kitasatosporales</taxon>
        <taxon>Streptomycetaceae</taxon>
        <taxon>Streptomyces</taxon>
    </lineage>
</organism>
<dbReference type="InterPro" id="IPR006311">
    <property type="entry name" value="TAT_signal"/>
</dbReference>
<dbReference type="RefSeq" id="WP_369232484.1">
    <property type="nucleotide sequence ID" value="NZ_CP163435.1"/>
</dbReference>
<evidence type="ECO:0000313" key="2">
    <source>
        <dbReference type="EMBL" id="XDQ25174.1"/>
    </source>
</evidence>
<sequence>MNSNNSARKSVRKPVRRAALAVGLAAAVALPLGLTSSAQASSGAAAFRTVSGKPSDSVTRIADFYGAYIDAQSDPDHGGKLADALRKYYVSASYLNEIKTWEARNHADGVLRAQNVPVKWTVTDNGTADYTEAAITLTWGDRTTTKLIVDMTRSHKIIHIGTRGIGGK</sequence>
<evidence type="ECO:0000256" key="1">
    <source>
        <dbReference type="SAM" id="SignalP"/>
    </source>
</evidence>
<dbReference type="Gene3D" id="3.10.450.50">
    <property type="match status" value="1"/>
</dbReference>
<dbReference type="AlphaFoldDB" id="A0AB39P7R6"/>
<name>A0AB39P7R6_9ACTN</name>
<reference evidence="2" key="1">
    <citation type="submission" date="2024-07" db="EMBL/GenBank/DDBJ databases">
        <authorList>
            <person name="Yu S.T."/>
        </authorList>
    </citation>
    <scope>NUCLEOTIDE SEQUENCE</scope>
    <source>
        <strain evidence="2">R21</strain>
    </source>
</reference>
<gene>
    <name evidence="2" type="ORF">AB5J56_10995</name>
</gene>